<feature type="binding site" evidence="17">
    <location>
        <position position="206"/>
    </location>
    <ligand>
        <name>substrate</name>
    </ligand>
</feature>
<evidence type="ECO:0000256" key="15">
    <source>
        <dbReference type="ARBA" id="ARBA00023324"/>
    </source>
</evidence>
<dbReference type="EMBL" id="CAMGYJ010000006">
    <property type="protein sequence ID" value="CAI0431962.1"/>
    <property type="molecule type" value="Genomic_DNA"/>
</dbReference>
<keyword evidence="24" id="KW-1185">Reference proteome</keyword>
<feature type="disulfide bond" evidence="20">
    <location>
        <begin position="164"/>
        <end position="398"/>
    </location>
</feature>
<feature type="binding site" evidence="18">
    <location>
        <position position="119"/>
    </location>
    <ligand>
        <name>Ca(2+)</name>
        <dbReference type="ChEBI" id="CHEBI:29108"/>
        <label>1</label>
    </ligand>
</feature>
<evidence type="ECO:0000256" key="7">
    <source>
        <dbReference type="ARBA" id="ARBA00022617"/>
    </source>
</evidence>
<dbReference type="Gene3D" id="1.10.420.10">
    <property type="entry name" value="Peroxidase, domain 2"/>
    <property type="match status" value="2"/>
</dbReference>
<feature type="active site" description="Proton acceptor" evidence="16">
    <location>
        <position position="109"/>
    </location>
</feature>
<dbReference type="SUPFAM" id="SSF48113">
    <property type="entry name" value="Heme-dependent peroxidases"/>
    <property type="match status" value="2"/>
</dbReference>
<evidence type="ECO:0000256" key="17">
    <source>
        <dbReference type="PIRSR" id="PIRSR600823-2"/>
    </source>
</evidence>
<feature type="disulfide bond" evidence="20">
    <location>
        <begin position="111"/>
        <end position="116"/>
    </location>
</feature>
<evidence type="ECO:0000256" key="13">
    <source>
        <dbReference type="ARBA" id="ARBA00023157"/>
    </source>
</evidence>
<dbReference type="GO" id="GO:0140825">
    <property type="term" value="F:lactoperoxidase activity"/>
    <property type="evidence" value="ECO:0007669"/>
    <property type="project" value="UniProtKB-EC"/>
</dbReference>
<dbReference type="FunFam" id="1.10.520.10:FF:000001">
    <property type="entry name" value="Peroxidase"/>
    <property type="match status" value="1"/>
</dbReference>
<feature type="binding site" evidence="18">
    <location>
        <position position="113"/>
    </location>
    <ligand>
        <name>Ca(2+)</name>
        <dbReference type="ChEBI" id="CHEBI:29108"/>
        <label>1</label>
    </ligand>
</feature>
<dbReference type="GO" id="GO:0020037">
    <property type="term" value="F:heme binding"/>
    <property type="evidence" value="ECO:0007669"/>
    <property type="project" value="UniProtKB-UniRule"/>
</dbReference>
<keyword evidence="12 18" id="KW-0408">Iron</keyword>
<keyword evidence="5 21" id="KW-0964">Secreted</keyword>
<comment type="caution">
    <text evidence="23">The sequence shown here is derived from an EMBL/GenBank/DDBJ whole genome shotgun (WGS) entry which is preliminary data.</text>
</comment>
<evidence type="ECO:0000256" key="10">
    <source>
        <dbReference type="ARBA" id="ARBA00022837"/>
    </source>
</evidence>
<feature type="binding site" evidence="18">
    <location>
        <position position="110"/>
    </location>
    <ligand>
        <name>Ca(2+)</name>
        <dbReference type="ChEBI" id="CHEBI:29108"/>
        <label>1</label>
    </ligand>
</feature>
<comment type="catalytic activity">
    <reaction evidence="1 21">
        <text>2 a phenolic donor + H2O2 = 2 a phenolic radical donor + 2 H2O</text>
        <dbReference type="Rhea" id="RHEA:56136"/>
        <dbReference type="ChEBI" id="CHEBI:15377"/>
        <dbReference type="ChEBI" id="CHEBI:16240"/>
        <dbReference type="ChEBI" id="CHEBI:139520"/>
        <dbReference type="ChEBI" id="CHEBI:139521"/>
        <dbReference type="EC" id="1.11.1.7"/>
    </reaction>
</comment>
<dbReference type="InterPro" id="IPR019794">
    <property type="entry name" value="Peroxidases_AS"/>
</dbReference>
<evidence type="ECO:0000256" key="6">
    <source>
        <dbReference type="ARBA" id="ARBA00022559"/>
    </source>
</evidence>
<evidence type="ECO:0000256" key="12">
    <source>
        <dbReference type="ARBA" id="ARBA00023004"/>
    </source>
</evidence>
<evidence type="ECO:0000313" key="23">
    <source>
        <dbReference type="EMBL" id="CAI0431962.1"/>
    </source>
</evidence>
<feature type="binding site" evidence="18">
    <location>
        <position position="117"/>
    </location>
    <ligand>
        <name>Ca(2+)</name>
        <dbReference type="ChEBI" id="CHEBI:29108"/>
        <label>1</label>
    </ligand>
</feature>
<keyword evidence="11 21" id="KW-0560">Oxidoreductase</keyword>
<dbReference type="FunFam" id="1.10.420.10:FF:000006">
    <property type="entry name" value="Peroxidase"/>
    <property type="match status" value="1"/>
</dbReference>
<keyword evidence="14" id="KW-0325">Glycoprotein</keyword>
<keyword evidence="7 21" id="KW-0349">Heme</keyword>
<evidence type="ECO:0000256" key="20">
    <source>
        <dbReference type="PIRSR" id="PIRSR600823-5"/>
    </source>
</evidence>
<dbReference type="PROSITE" id="PS50873">
    <property type="entry name" value="PEROXIDASE_4"/>
    <property type="match status" value="1"/>
</dbReference>
<dbReference type="Proteomes" id="UP001154282">
    <property type="component" value="Unassembled WGS sequence"/>
</dbReference>
<evidence type="ECO:0000256" key="16">
    <source>
        <dbReference type="PIRSR" id="PIRSR600823-1"/>
    </source>
</evidence>
<feature type="binding site" evidence="18">
    <location>
        <position position="131"/>
    </location>
    <ligand>
        <name>Ca(2+)</name>
        <dbReference type="ChEBI" id="CHEBI:29108"/>
        <label>1</label>
    </ligand>
</feature>
<sequence>MTFALTSSGALGINSTALICNFKTTGSCIKMQLLEPFIFLSTTLMAAHKTTLCLVLLAACLAAATGGKLSPEYYSSTCPGAPAIVQAGVVAALKNETRMGASLLRLHFHDCFVNGCDASILLDDNATFVGEKTASPNNKSIRGYEVIDKIKGQVEKECPGVVSCADILALAARDSVVYLGGPSWEVSLGRRDSLNASKEAAEVSLPEPTFNLSDLAVNFWAQGLSFRDMVALSGAHTIGMARCTTFRDHIYNDSDIEPSFARSLQQFCPPRGHDDVLAPLDLRTPAQFDNSYYVNLVNYKGLLHSDQELFHGDSADRSLARTLYESDRPSGGFLNGDDGLEEMGGGTIKPFMDNPAAAIVRNYADEPAVFLDDFAKGMIKMGEIKPLTGSAGEIRKFCGKVN</sequence>
<dbReference type="GO" id="GO:0006979">
    <property type="term" value="P:response to oxidative stress"/>
    <property type="evidence" value="ECO:0007669"/>
    <property type="project" value="UniProtKB-UniRule"/>
</dbReference>
<comment type="function">
    <text evidence="2">Removal of H(2)O(2), oxidation of toxic reductants, biosynthesis and degradation of lignin, suberization, auxin catabolism, response to environmental stresses such as wounding, pathogen attack and oxidative stress. These functions might be dependent on each isozyme/isoform in each plant tissue.</text>
</comment>
<feature type="binding site" evidence="18">
    <location>
        <position position="237"/>
    </location>
    <ligand>
        <name>Ca(2+)</name>
        <dbReference type="ChEBI" id="CHEBI:29108"/>
        <label>2</label>
    </ligand>
</feature>
<dbReference type="InterPro" id="IPR010255">
    <property type="entry name" value="Haem_peroxidase_sf"/>
</dbReference>
<evidence type="ECO:0000259" key="22">
    <source>
        <dbReference type="PROSITE" id="PS50873"/>
    </source>
</evidence>
<comment type="similarity">
    <text evidence="3">Belongs to the peroxidase family. Ascorbate peroxidase subfamily.</text>
</comment>
<feature type="binding site" evidence="18">
    <location>
        <position position="115"/>
    </location>
    <ligand>
        <name>Ca(2+)</name>
        <dbReference type="ChEBI" id="CHEBI:29108"/>
        <label>1</label>
    </ligand>
</feature>
<keyword evidence="15 21" id="KW-0376">Hydrogen peroxide</keyword>
<evidence type="ECO:0000256" key="3">
    <source>
        <dbReference type="ARBA" id="ARBA00006873"/>
    </source>
</evidence>
<comment type="cofactor">
    <cofactor evidence="18 21">
        <name>Ca(2+)</name>
        <dbReference type="ChEBI" id="CHEBI:29108"/>
    </cofactor>
    <text evidence="18 21">Binds 2 calcium ions per subunit.</text>
</comment>
<dbReference type="AlphaFoldDB" id="A0AAV0LCE5"/>
<keyword evidence="10 18" id="KW-0106">Calcium</keyword>
<dbReference type="PRINTS" id="PR00461">
    <property type="entry name" value="PLPEROXIDASE"/>
</dbReference>
<dbReference type="InterPro" id="IPR002016">
    <property type="entry name" value="Haem_peroxidase"/>
</dbReference>
<dbReference type="InterPro" id="IPR000823">
    <property type="entry name" value="Peroxidase_pln"/>
</dbReference>
<dbReference type="Gene3D" id="1.10.520.10">
    <property type="match status" value="2"/>
</dbReference>
<dbReference type="InterPro" id="IPR033905">
    <property type="entry name" value="Secretory_peroxidase"/>
</dbReference>
<evidence type="ECO:0000313" key="24">
    <source>
        <dbReference type="Proteomes" id="UP001154282"/>
    </source>
</evidence>
<dbReference type="PRINTS" id="PR00458">
    <property type="entry name" value="PEROXIDASE"/>
</dbReference>
<evidence type="ECO:0000256" key="21">
    <source>
        <dbReference type="RuleBase" id="RU362060"/>
    </source>
</evidence>
<evidence type="ECO:0000256" key="18">
    <source>
        <dbReference type="PIRSR" id="PIRSR600823-3"/>
    </source>
</evidence>
<evidence type="ECO:0000256" key="19">
    <source>
        <dbReference type="PIRSR" id="PIRSR600823-4"/>
    </source>
</evidence>
<evidence type="ECO:0000256" key="9">
    <source>
        <dbReference type="ARBA" id="ARBA00022729"/>
    </source>
</evidence>
<evidence type="ECO:0000256" key="2">
    <source>
        <dbReference type="ARBA" id="ARBA00002322"/>
    </source>
</evidence>
<dbReference type="GO" id="GO:0005576">
    <property type="term" value="C:extracellular region"/>
    <property type="evidence" value="ECO:0007669"/>
    <property type="project" value="UniProtKB-SubCell"/>
</dbReference>
<dbReference type="GO" id="GO:0046872">
    <property type="term" value="F:metal ion binding"/>
    <property type="evidence" value="ECO:0007669"/>
    <property type="project" value="UniProtKB-UniRule"/>
</dbReference>
<feature type="disulfide bond" evidence="20">
    <location>
        <begin position="243"/>
        <end position="268"/>
    </location>
</feature>
<feature type="binding site" description="axial binding residue" evidence="18">
    <location>
        <position position="236"/>
    </location>
    <ligand>
        <name>heme b</name>
        <dbReference type="ChEBI" id="CHEBI:60344"/>
    </ligand>
    <ligandPart>
        <name>Fe</name>
        <dbReference type="ChEBI" id="CHEBI:18248"/>
    </ligandPart>
</feature>
<feature type="binding site" evidence="18">
    <location>
        <position position="289"/>
    </location>
    <ligand>
        <name>Ca(2+)</name>
        <dbReference type="ChEBI" id="CHEBI:29108"/>
        <label>2</label>
    </ligand>
</feature>
<evidence type="ECO:0000256" key="1">
    <source>
        <dbReference type="ARBA" id="ARBA00000189"/>
    </source>
</evidence>
<proteinExistence type="inferred from homology"/>
<comment type="similarity">
    <text evidence="21">Belongs to the peroxidase family. Classical plant (class III) peroxidase subfamily.</text>
</comment>
<keyword evidence="8 18" id="KW-0479">Metal-binding</keyword>
<comment type="subcellular location">
    <subcellularLocation>
        <location evidence="21">Secreted</location>
    </subcellularLocation>
</comment>
<keyword evidence="13 20" id="KW-1015">Disulfide bond</keyword>
<dbReference type="CDD" id="cd00693">
    <property type="entry name" value="secretory_peroxidase"/>
    <property type="match status" value="1"/>
</dbReference>
<name>A0AAV0LCE5_9ROSI</name>
<dbReference type="Pfam" id="PF00141">
    <property type="entry name" value="peroxidase"/>
    <property type="match status" value="1"/>
</dbReference>
<feature type="binding site" evidence="18">
    <location>
        <position position="284"/>
    </location>
    <ligand>
        <name>Ca(2+)</name>
        <dbReference type="ChEBI" id="CHEBI:29108"/>
        <label>2</label>
    </ligand>
</feature>
<feature type="disulfide bond" evidence="20">
    <location>
        <begin position="78"/>
        <end position="158"/>
    </location>
</feature>
<dbReference type="EC" id="1.11.1.7" evidence="4 21"/>
<dbReference type="PANTHER" id="PTHR31388:SF264">
    <property type="entry name" value="PEROXIDASE 59"/>
    <property type="match status" value="1"/>
</dbReference>
<keyword evidence="6 21" id="KW-0575">Peroxidase</keyword>
<comment type="cofactor">
    <cofactor evidence="18 21">
        <name>heme b</name>
        <dbReference type="ChEBI" id="CHEBI:60344"/>
    </cofactor>
    <text evidence="18 21">Binds 1 heme b (iron(II)-protoporphyrin IX) group per subunit.</text>
</comment>
<feature type="domain" description="Plant heme peroxidase family profile" evidence="22">
    <location>
        <begin position="68"/>
        <end position="402"/>
    </location>
</feature>
<reference evidence="23" key="1">
    <citation type="submission" date="2022-08" db="EMBL/GenBank/DDBJ databases">
        <authorList>
            <person name="Gutierrez-Valencia J."/>
        </authorList>
    </citation>
    <scope>NUCLEOTIDE SEQUENCE</scope>
</reference>
<dbReference type="InterPro" id="IPR019793">
    <property type="entry name" value="Peroxidases_heam-ligand_BS"/>
</dbReference>
<feature type="site" description="Transition state stabilizer" evidence="19">
    <location>
        <position position="105"/>
    </location>
</feature>
<evidence type="ECO:0000256" key="14">
    <source>
        <dbReference type="ARBA" id="ARBA00023180"/>
    </source>
</evidence>
<gene>
    <name evidence="23" type="ORF">LITE_LOCUS23224</name>
</gene>
<evidence type="ECO:0000256" key="4">
    <source>
        <dbReference type="ARBA" id="ARBA00012313"/>
    </source>
</evidence>
<evidence type="ECO:0000256" key="8">
    <source>
        <dbReference type="ARBA" id="ARBA00022723"/>
    </source>
</evidence>
<feature type="binding site" evidence="18">
    <location>
        <position position="281"/>
    </location>
    <ligand>
        <name>Ca(2+)</name>
        <dbReference type="ChEBI" id="CHEBI:29108"/>
        <label>2</label>
    </ligand>
</feature>
<dbReference type="PROSITE" id="PS00435">
    <property type="entry name" value="PEROXIDASE_1"/>
    <property type="match status" value="1"/>
</dbReference>
<dbReference type="GO" id="GO:0042744">
    <property type="term" value="P:hydrogen peroxide catabolic process"/>
    <property type="evidence" value="ECO:0007669"/>
    <property type="project" value="UniProtKB-KW"/>
</dbReference>
<protein>
    <recommendedName>
        <fullName evidence="4 21">Peroxidase</fullName>
        <ecNumber evidence="4 21">1.11.1.7</ecNumber>
    </recommendedName>
</protein>
<evidence type="ECO:0000256" key="5">
    <source>
        <dbReference type="ARBA" id="ARBA00022525"/>
    </source>
</evidence>
<dbReference type="PROSITE" id="PS00436">
    <property type="entry name" value="PEROXIDASE_2"/>
    <property type="match status" value="1"/>
</dbReference>
<dbReference type="PANTHER" id="PTHR31388">
    <property type="entry name" value="PEROXIDASE 72-RELATED"/>
    <property type="match status" value="1"/>
</dbReference>
<evidence type="ECO:0000256" key="11">
    <source>
        <dbReference type="ARBA" id="ARBA00023002"/>
    </source>
</evidence>
<organism evidence="23 24">
    <name type="scientific">Linum tenue</name>
    <dbReference type="NCBI Taxonomy" id="586396"/>
    <lineage>
        <taxon>Eukaryota</taxon>
        <taxon>Viridiplantae</taxon>
        <taxon>Streptophyta</taxon>
        <taxon>Embryophyta</taxon>
        <taxon>Tracheophyta</taxon>
        <taxon>Spermatophyta</taxon>
        <taxon>Magnoliopsida</taxon>
        <taxon>eudicotyledons</taxon>
        <taxon>Gunneridae</taxon>
        <taxon>Pentapetalae</taxon>
        <taxon>rosids</taxon>
        <taxon>fabids</taxon>
        <taxon>Malpighiales</taxon>
        <taxon>Linaceae</taxon>
        <taxon>Linum</taxon>
    </lineage>
</organism>
<keyword evidence="9" id="KW-0732">Signal</keyword>
<accession>A0AAV0LCE5</accession>